<feature type="region of interest" description="Disordered" evidence="1">
    <location>
        <begin position="24"/>
        <end position="49"/>
    </location>
</feature>
<proteinExistence type="predicted"/>
<dbReference type="EMBL" id="AXUT01000778">
    <property type="protein sequence ID" value="ESU75852.1"/>
    <property type="molecule type" value="Genomic_DNA"/>
</dbReference>
<dbReference type="Proteomes" id="UP000017944">
    <property type="component" value="Unassembled WGS sequence"/>
</dbReference>
<evidence type="ECO:0000256" key="1">
    <source>
        <dbReference type="SAM" id="MobiDB-lite"/>
    </source>
</evidence>
<organism evidence="2 3">
    <name type="scientific">Shigella dysenteriae WRSd3</name>
    <dbReference type="NCBI Taxonomy" id="1401327"/>
    <lineage>
        <taxon>Bacteria</taxon>
        <taxon>Pseudomonadati</taxon>
        <taxon>Pseudomonadota</taxon>
        <taxon>Gammaproteobacteria</taxon>
        <taxon>Enterobacterales</taxon>
        <taxon>Enterobacteriaceae</taxon>
        <taxon>Shigella</taxon>
    </lineage>
</organism>
<geneLocation type="plasmid" evidence="2">
    <name>unnamed</name>
</geneLocation>
<gene>
    <name evidence="2" type="ORF">WRSd3_p00004</name>
</gene>
<dbReference type="PATRIC" id="fig|1401327.3.peg.4331"/>
<evidence type="ECO:0000313" key="3">
    <source>
        <dbReference type="Proteomes" id="UP000017944"/>
    </source>
</evidence>
<accession>A0A090N903</accession>
<sequence>MVVTDWHVFGKELRLHCKQKRKFRATTSSDHKSAGYAESAESELYAHST</sequence>
<protein>
    <submittedName>
        <fullName evidence="2">Transposase</fullName>
    </submittedName>
</protein>
<evidence type="ECO:0000313" key="2">
    <source>
        <dbReference type="EMBL" id="ESU75852.1"/>
    </source>
</evidence>
<dbReference type="AlphaFoldDB" id="A0A090N903"/>
<comment type="caution">
    <text evidence="2">The sequence shown here is derived from an EMBL/GenBank/DDBJ whole genome shotgun (WGS) entry which is preliminary data.</text>
</comment>
<keyword evidence="2" id="KW-0614">Plasmid</keyword>
<name>A0A090N903_SHIDY</name>
<reference evidence="2 3" key="1">
    <citation type="submission" date="2013-10" db="EMBL/GenBank/DDBJ databases">
        <title>Draft genomes and the virulence plasmids of Sd1617 vaccine constructs: WRSd3 and WRSd5.</title>
        <authorList>
            <person name="Aksomboon Vongsawan A."/>
            <person name="Venkatesan M.M."/>
            <person name="Vaisvil B."/>
            <person name="Emel G."/>
            <person name="Kepatral V."/>
            <person name="Sethabutr O."/>
            <person name="Serichantalergs O."/>
            <person name="Mason C."/>
        </authorList>
    </citation>
    <scope>NUCLEOTIDE SEQUENCE [LARGE SCALE GENOMIC DNA]</scope>
    <source>
        <strain evidence="2 3">WRSd3</strain>
        <plasmid evidence="2">unnamed</plasmid>
    </source>
</reference>